<keyword evidence="3" id="KW-1185">Reference proteome</keyword>
<comment type="caution">
    <text evidence="2">The sequence shown here is derived from an EMBL/GenBank/DDBJ whole genome shotgun (WGS) entry which is preliminary data.</text>
</comment>
<feature type="domain" description="N-acetyltransferase" evidence="1">
    <location>
        <begin position="22"/>
        <end position="159"/>
    </location>
</feature>
<dbReference type="EMBL" id="JBHUEA010000015">
    <property type="protein sequence ID" value="MFD1721998.1"/>
    <property type="molecule type" value="Genomic_DNA"/>
</dbReference>
<dbReference type="GO" id="GO:0016746">
    <property type="term" value="F:acyltransferase activity"/>
    <property type="evidence" value="ECO:0007669"/>
    <property type="project" value="UniProtKB-KW"/>
</dbReference>
<dbReference type="EC" id="2.3.-.-" evidence="2"/>
<organism evidence="2 3">
    <name type="scientific">Amnibacterium endophyticum</name>
    <dbReference type="NCBI Taxonomy" id="2109337"/>
    <lineage>
        <taxon>Bacteria</taxon>
        <taxon>Bacillati</taxon>
        <taxon>Actinomycetota</taxon>
        <taxon>Actinomycetes</taxon>
        <taxon>Micrococcales</taxon>
        <taxon>Microbacteriaceae</taxon>
        <taxon>Amnibacterium</taxon>
    </lineage>
</organism>
<dbReference type="SUPFAM" id="SSF55729">
    <property type="entry name" value="Acyl-CoA N-acyltransferases (Nat)"/>
    <property type="match status" value="1"/>
</dbReference>
<dbReference type="PANTHER" id="PTHR43610:SF1">
    <property type="entry name" value="N-ACETYLTRANSFERASE DOMAIN-CONTAINING PROTEIN"/>
    <property type="match status" value="1"/>
</dbReference>
<sequence length="209" mass="22961">MRFNRAVRSFSDPVLLESGLVRLEPLARHHADGLAAAAADGDVWRKWSTSVPAPDEVPAEIERRLALQRAGTMAPWATCLPDGTPVGMTTYMNLDAPNRRLEIGSTWLAASAQRTAVNPAAKLLQLTRAFEVLDCIAVELRTDWHNRQSRRAIAALGAKQDGVLRSHMLRPGYVRDTVVFSIIASEWPAVRLGLRERLGLPREAGGAPR</sequence>
<evidence type="ECO:0000259" key="1">
    <source>
        <dbReference type="Pfam" id="PF13302"/>
    </source>
</evidence>
<evidence type="ECO:0000313" key="2">
    <source>
        <dbReference type="EMBL" id="MFD1721998.1"/>
    </source>
</evidence>
<dbReference type="RefSeq" id="WP_377934729.1">
    <property type="nucleotide sequence ID" value="NZ_JBHUEA010000015.1"/>
</dbReference>
<accession>A0ABW4LEQ1</accession>
<dbReference type="InterPro" id="IPR016181">
    <property type="entry name" value="Acyl_CoA_acyltransferase"/>
</dbReference>
<dbReference type="InterPro" id="IPR000182">
    <property type="entry name" value="GNAT_dom"/>
</dbReference>
<keyword evidence="2" id="KW-0808">Transferase</keyword>
<reference evidence="3" key="1">
    <citation type="journal article" date="2019" name="Int. J. Syst. Evol. Microbiol.">
        <title>The Global Catalogue of Microorganisms (GCM) 10K type strain sequencing project: providing services to taxonomists for standard genome sequencing and annotation.</title>
        <authorList>
            <consortium name="The Broad Institute Genomics Platform"/>
            <consortium name="The Broad Institute Genome Sequencing Center for Infectious Disease"/>
            <person name="Wu L."/>
            <person name="Ma J."/>
        </authorList>
    </citation>
    <scope>NUCLEOTIDE SEQUENCE [LARGE SCALE GENOMIC DNA]</scope>
    <source>
        <strain evidence="3">CGMCC 1.12471</strain>
    </source>
</reference>
<gene>
    <name evidence="2" type="ORF">ACFSBI_10585</name>
</gene>
<proteinExistence type="predicted"/>
<dbReference type="Pfam" id="PF13302">
    <property type="entry name" value="Acetyltransf_3"/>
    <property type="match status" value="1"/>
</dbReference>
<dbReference type="Gene3D" id="3.40.630.30">
    <property type="match status" value="1"/>
</dbReference>
<protein>
    <submittedName>
        <fullName evidence="2">GNAT family N-acetyltransferase</fullName>
        <ecNumber evidence="2">2.3.-.-</ecNumber>
    </submittedName>
</protein>
<dbReference type="PANTHER" id="PTHR43610">
    <property type="entry name" value="BLL6696 PROTEIN"/>
    <property type="match status" value="1"/>
</dbReference>
<keyword evidence="2" id="KW-0012">Acyltransferase</keyword>
<name>A0ABW4LEQ1_9MICO</name>
<evidence type="ECO:0000313" key="3">
    <source>
        <dbReference type="Proteomes" id="UP001597347"/>
    </source>
</evidence>
<dbReference type="Proteomes" id="UP001597347">
    <property type="component" value="Unassembled WGS sequence"/>
</dbReference>